<accession>A0A2T9XWZ3</accession>
<name>A0A2T9XWZ3_9FUNG</name>
<dbReference type="Pfam" id="PF00400">
    <property type="entry name" value="WD40"/>
    <property type="match status" value="3"/>
</dbReference>
<dbReference type="PRINTS" id="PR00320">
    <property type="entry name" value="GPROTEINBRPT"/>
</dbReference>
<dbReference type="PANTHER" id="PTHR22847:SF637">
    <property type="entry name" value="WD REPEAT DOMAIN 5B"/>
    <property type="match status" value="1"/>
</dbReference>
<dbReference type="OrthoDB" id="6262491at2759"/>
<dbReference type="InterPro" id="IPR001680">
    <property type="entry name" value="WD40_rpt"/>
</dbReference>
<feature type="repeat" description="WD" evidence="3">
    <location>
        <begin position="259"/>
        <end position="300"/>
    </location>
</feature>
<gene>
    <name evidence="6" type="ORF">BB559_007538</name>
</gene>
<keyword evidence="7" id="KW-1185">Reference proteome</keyword>
<dbReference type="AlphaFoldDB" id="A0A2T9XWZ3"/>
<evidence type="ECO:0000256" key="5">
    <source>
        <dbReference type="SAM" id="MobiDB-lite"/>
    </source>
</evidence>
<dbReference type="SUPFAM" id="SSF50978">
    <property type="entry name" value="WD40 repeat-like"/>
    <property type="match status" value="1"/>
</dbReference>
<organism evidence="6 7">
    <name type="scientific">Furculomyces boomerangus</name>
    <dbReference type="NCBI Taxonomy" id="61424"/>
    <lineage>
        <taxon>Eukaryota</taxon>
        <taxon>Fungi</taxon>
        <taxon>Fungi incertae sedis</taxon>
        <taxon>Zoopagomycota</taxon>
        <taxon>Kickxellomycotina</taxon>
        <taxon>Harpellomycetes</taxon>
        <taxon>Harpellales</taxon>
        <taxon>Harpellaceae</taxon>
        <taxon>Furculomyces</taxon>
    </lineage>
</organism>
<dbReference type="Gene3D" id="2.130.10.10">
    <property type="entry name" value="YVTN repeat-like/Quinoprotein amine dehydrogenase"/>
    <property type="match status" value="3"/>
</dbReference>
<dbReference type="PROSITE" id="PS50294">
    <property type="entry name" value="WD_REPEATS_REGION"/>
    <property type="match status" value="3"/>
</dbReference>
<proteinExistence type="predicted"/>
<dbReference type="Proteomes" id="UP000245699">
    <property type="component" value="Unassembled WGS sequence"/>
</dbReference>
<feature type="repeat" description="WD" evidence="3">
    <location>
        <begin position="301"/>
        <end position="344"/>
    </location>
</feature>
<dbReference type="GO" id="GO:1990234">
    <property type="term" value="C:transferase complex"/>
    <property type="evidence" value="ECO:0007669"/>
    <property type="project" value="UniProtKB-ARBA"/>
</dbReference>
<protein>
    <recommendedName>
        <fullName evidence="8">Striatin N-terminal domain-containing protein</fullName>
    </recommendedName>
</protein>
<dbReference type="InterPro" id="IPR036322">
    <property type="entry name" value="WD40_repeat_dom_sf"/>
</dbReference>
<dbReference type="EMBL" id="MBFT01001273">
    <property type="protein sequence ID" value="PVU84598.1"/>
    <property type="molecule type" value="Genomic_DNA"/>
</dbReference>
<feature type="region of interest" description="Disordered" evidence="5">
    <location>
        <begin position="184"/>
        <end position="214"/>
    </location>
</feature>
<evidence type="ECO:0000313" key="6">
    <source>
        <dbReference type="EMBL" id="PVU84598.1"/>
    </source>
</evidence>
<feature type="repeat" description="WD" evidence="3">
    <location>
        <begin position="627"/>
        <end position="659"/>
    </location>
</feature>
<dbReference type="PANTHER" id="PTHR22847">
    <property type="entry name" value="WD40 REPEAT PROTEIN"/>
    <property type="match status" value="1"/>
</dbReference>
<dbReference type="SMART" id="SM00320">
    <property type="entry name" value="WD40"/>
    <property type="match status" value="5"/>
</dbReference>
<keyword evidence="1 3" id="KW-0853">WD repeat</keyword>
<evidence type="ECO:0008006" key="8">
    <source>
        <dbReference type="Google" id="ProtNLM"/>
    </source>
</evidence>
<evidence type="ECO:0000256" key="2">
    <source>
        <dbReference type="ARBA" id="ARBA00022737"/>
    </source>
</evidence>
<feature type="coiled-coil region" evidence="4">
    <location>
        <begin position="15"/>
        <end position="56"/>
    </location>
</feature>
<keyword evidence="4" id="KW-0175">Coiled coil</keyword>
<evidence type="ECO:0000256" key="3">
    <source>
        <dbReference type="PROSITE-ProRule" id="PRU00221"/>
    </source>
</evidence>
<feature type="region of interest" description="Disordered" evidence="5">
    <location>
        <begin position="589"/>
        <end position="623"/>
    </location>
</feature>
<dbReference type="PROSITE" id="PS50082">
    <property type="entry name" value="WD_REPEATS_2"/>
    <property type="match status" value="3"/>
</dbReference>
<dbReference type="InterPro" id="IPR020472">
    <property type="entry name" value="WD40_PAC1"/>
</dbReference>
<comment type="caution">
    <text evidence="6">The sequence shown here is derived from an EMBL/GenBank/DDBJ whole genome shotgun (WGS) entry which is preliminary data.</text>
</comment>
<evidence type="ECO:0000256" key="4">
    <source>
        <dbReference type="SAM" id="Coils"/>
    </source>
</evidence>
<reference evidence="6 7" key="1">
    <citation type="journal article" date="2018" name="MBio">
        <title>Comparative Genomics Reveals the Core Gene Toolbox for the Fungus-Insect Symbiosis.</title>
        <authorList>
            <person name="Wang Y."/>
            <person name="Stata M."/>
            <person name="Wang W."/>
            <person name="Stajich J.E."/>
            <person name="White M.M."/>
            <person name="Moncalvo J.M."/>
        </authorList>
    </citation>
    <scope>NUCLEOTIDE SEQUENCE [LARGE SCALE GENOMIC DNA]</scope>
    <source>
        <strain evidence="6 7">AUS-77-4</strain>
    </source>
</reference>
<dbReference type="InterPro" id="IPR015943">
    <property type="entry name" value="WD40/YVTN_repeat-like_dom_sf"/>
</dbReference>
<evidence type="ECO:0000313" key="7">
    <source>
        <dbReference type="Proteomes" id="UP000245699"/>
    </source>
</evidence>
<dbReference type="STRING" id="61424.A0A2T9XWZ3"/>
<evidence type="ECO:0000256" key="1">
    <source>
        <dbReference type="ARBA" id="ARBA00022574"/>
    </source>
</evidence>
<keyword evidence="2" id="KW-0677">Repeat</keyword>
<sequence length="679" mass="75466">MRDITDPLARFGSKADLDQEEIDRLRQEISNLKSRLEELERKNRVLKQRNYEITMRYSRNPLNRKHPMQLNFDVIKQDEKTKERNEELVRFNKAIQTDLDLNFVLDKETSLKVVNNNDVNTDLKYEGNLEAVNLDEDVETGSKDKVGEMNVLVEDDYFGENKSKKGDKSLESVETKTKAVQNLESNDVSSISETVSEDGKSRTADGGSSGGVDTVENINLEIKTVGNDGIVSSNWKQRHTSENARRKNKAQHFVVSGELVGHRGAVYSVEYSEHREWIASGSFDRTVRVWDTMESKQVACLEGHKMSVSTVAWQSSGEKPMLASGGFDGQILEWDLGGMQCVNVRKSKGLVQSVIYNKQNGSVIYSSGSSGDIEFNDMRGNTSSGVIGSCSGPVTSLVQLGENQILSSDLNGRVCLWDVRLLKTGNEGDNQILKLSSAISNISLALQERTGAAYLAVNSYDDVLRVYERINNANTGMGLDSGNNEVSGGSGFEGGNNSMYSYNIGPRLIKEIRGVANRNWPIRSAFLCEGVAETLLGKNSIMSDTAYAYDTRSRSTIQDDLKSGLMLATGSAEPYGYIHWISTAHKRSQKMWSEKNEPGEKSELGEKSEEAGEKGGEHDRDLWPQRLEGHSDRVYTVGTHKWKAQLCTGSADSTILIWQPSHYFRTIVSGYDLGQLDNT</sequence>
<feature type="compositionally biased region" description="Basic and acidic residues" evidence="5">
    <location>
        <begin position="592"/>
        <end position="623"/>
    </location>
</feature>
<feature type="compositionally biased region" description="Polar residues" evidence="5">
    <location>
        <begin position="184"/>
        <end position="194"/>
    </location>
</feature>